<dbReference type="InterPro" id="IPR050923">
    <property type="entry name" value="Cell_Proc_Reg/RNA_Proc"/>
</dbReference>
<dbReference type="Gene3D" id="3.40.50.410">
    <property type="entry name" value="von Willebrand factor, type A domain"/>
    <property type="match status" value="1"/>
</dbReference>
<evidence type="ECO:0000256" key="1">
    <source>
        <dbReference type="SAM" id="Phobius"/>
    </source>
</evidence>
<dbReference type="Pfam" id="PF00498">
    <property type="entry name" value="FHA"/>
    <property type="match status" value="1"/>
</dbReference>
<dbReference type="InterPro" id="IPR000253">
    <property type="entry name" value="FHA_dom"/>
</dbReference>
<dbReference type="SMART" id="SM00240">
    <property type="entry name" value="FHA"/>
    <property type="match status" value="1"/>
</dbReference>
<name>A0A6N2STB0_9BACT</name>
<dbReference type="InterPro" id="IPR036465">
    <property type="entry name" value="vWFA_dom_sf"/>
</dbReference>
<dbReference type="PROSITE" id="PS50006">
    <property type="entry name" value="FHA_DOMAIN"/>
    <property type="match status" value="1"/>
</dbReference>
<dbReference type="CDD" id="cd00060">
    <property type="entry name" value="FHA"/>
    <property type="match status" value="1"/>
</dbReference>
<sequence>MNAMRLWVLSGLFLFLGGCLLSLPVKGSDSAGLEFLFPPQWSYEPDSGLFFLEIAPRNESGINSVRVFGGPEWKEEIVSEGRIVEKECREACFWMIALDVSDRGRRRKTIEQQRRDALFLISRLPGADRVTVYAIEKGKIPVCVALAPKQAAEKLGKANFNGDSVTKGVTHLYKNLAEMTRAVSPGGSLPKMKALLVCSDGRDELEGISGLVFQEELERQLRRLEMTCHCIGYMESGKDVPFTEKLVKLAEASGGSFMLVDRKSGGEASHEELDALARFSRKTFRAPFRLSGVKGLVKVTISGKSDKTWTGEYSSDEFDKMAGRPVERALKKEMGLDEIENIIRRILVAVDTPETEKSPEQNSPDELYAELASLLKGLSDGVPERLRRDIDGRVEHLEECSAFEKGVTRLILHWMDLLKQRKKVTVDSLRADISGMADSVKKEEEEKEQMASVLPESSMEDGFMVPEENEGKGGMWIFTAGGVLAVALAWGGFLVFRTRGYPVLVIHNRTVVQYPIKRAVTRIGKNSDNDCVIDHESVSRVHCMIRREDVGRWIIADLQSANGVFVNNRKIVETELHDGDRIELGDVVMTFRSQH</sequence>
<keyword evidence="1" id="KW-0812">Transmembrane</keyword>
<reference evidence="3" key="1">
    <citation type="submission" date="2019-11" db="EMBL/GenBank/DDBJ databases">
        <authorList>
            <person name="Feng L."/>
        </authorList>
    </citation>
    <scope>NUCLEOTIDE SEQUENCE</scope>
    <source>
        <strain evidence="3">AMuciniphilaLFYP55</strain>
    </source>
</reference>
<dbReference type="PANTHER" id="PTHR23308">
    <property type="entry name" value="NUCLEAR INHIBITOR OF PROTEIN PHOSPHATASE-1"/>
    <property type="match status" value="1"/>
</dbReference>
<keyword evidence="1" id="KW-0472">Membrane</keyword>
<organism evidence="3">
    <name type="scientific">Akkermansia muciniphila</name>
    <dbReference type="NCBI Taxonomy" id="239935"/>
    <lineage>
        <taxon>Bacteria</taxon>
        <taxon>Pseudomonadati</taxon>
        <taxon>Verrucomicrobiota</taxon>
        <taxon>Verrucomicrobiia</taxon>
        <taxon>Verrucomicrobiales</taxon>
        <taxon>Akkermansiaceae</taxon>
        <taxon>Akkermansia</taxon>
    </lineage>
</organism>
<protein>
    <submittedName>
        <fullName evidence="3">Transcriptional regulatory protein EmbR</fullName>
    </submittedName>
</protein>
<feature type="domain" description="FHA" evidence="2">
    <location>
        <begin position="521"/>
        <end position="571"/>
    </location>
</feature>
<dbReference type="OrthoDB" id="189161at2"/>
<dbReference type="SUPFAM" id="SSF49879">
    <property type="entry name" value="SMAD/FHA domain"/>
    <property type="match status" value="1"/>
</dbReference>
<proteinExistence type="predicted"/>
<evidence type="ECO:0000259" key="2">
    <source>
        <dbReference type="PROSITE" id="PS50006"/>
    </source>
</evidence>
<dbReference type="Gene3D" id="2.60.200.20">
    <property type="match status" value="1"/>
</dbReference>
<keyword evidence="1" id="KW-1133">Transmembrane helix</keyword>
<evidence type="ECO:0000313" key="3">
    <source>
        <dbReference type="EMBL" id="VYS96356.1"/>
    </source>
</evidence>
<feature type="transmembrane region" description="Helical" evidence="1">
    <location>
        <begin position="475"/>
        <end position="496"/>
    </location>
</feature>
<dbReference type="InterPro" id="IPR008984">
    <property type="entry name" value="SMAD_FHA_dom_sf"/>
</dbReference>
<accession>A0A6N2STB0</accession>
<dbReference type="AlphaFoldDB" id="A0A6N2STB0"/>
<dbReference type="PROSITE" id="PS51257">
    <property type="entry name" value="PROKAR_LIPOPROTEIN"/>
    <property type="match status" value="1"/>
</dbReference>
<dbReference type="EMBL" id="CACRSS010000003">
    <property type="protein sequence ID" value="VYS96356.1"/>
    <property type="molecule type" value="Genomic_DNA"/>
</dbReference>
<gene>
    <name evidence="3" type="primary">embR</name>
    <name evidence="3" type="ORF">AMLFYP55_02278</name>
</gene>